<evidence type="ECO:0000256" key="1">
    <source>
        <dbReference type="ARBA" id="ARBA00010164"/>
    </source>
</evidence>
<gene>
    <name evidence="5" type="ORF">DC094_07940</name>
</gene>
<protein>
    <recommendedName>
        <fullName evidence="4">HipA-like C-terminal domain-containing protein</fullName>
    </recommendedName>
</protein>
<keyword evidence="3" id="KW-0418">Kinase</keyword>
<dbReference type="PANTHER" id="PTHR37419">
    <property type="entry name" value="SERINE/THREONINE-PROTEIN KINASE TOXIN HIPA"/>
    <property type="match status" value="1"/>
</dbReference>
<keyword evidence="2" id="KW-0808">Transferase</keyword>
<comment type="caution">
    <text evidence="5">The sequence shown here is derived from an EMBL/GenBank/DDBJ whole genome shotgun (WGS) entry which is preliminary data.</text>
</comment>
<name>A0A2V1GXY2_9GAMM</name>
<dbReference type="InterPro" id="IPR052028">
    <property type="entry name" value="HipA_Ser/Thr_kinase"/>
</dbReference>
<dbReference type="OrthoDB" id="9805913at2"/>
<accession>A0A2V1GXY2</accession>
<feature type="domain" description="HipA-like C-terminal" evidence="4">
    <location>
        <begin position="56"/>
        <end position="290"/>
    </location>
</feature>
<dbReference type="Proteomes" id="UP000244906">
    <property type="component" value="Unassembled WGS sequence"/>
</dbReference>
<keyword evidence="6" id="KW-1185">Reference proteome</keyword>
<reference evidence="5 6" key="1">
    <citation type="submission" date="2018-04" db="EMBL/GenBank/DDBJ databases">
        <title>Thalassorhabdus spongiae gen. nov., sp. nov., isolated from a marine sponge in South-West Iceland.</title>
        <authorList>
            <person name="Knobloch S."/>
            <person name="Daussin A."/>
            <person name="Johannsson R."/>
            <person name="Marteinsson V.T."/>
        </authorList>
    </citation>
    <scope>NUCLEOTIDE SEQUENCE [LARGE SCALE GENOMIC DNA]</scope>
    <source>
        <strain evidence="5 6">Hp12</strain>
    </source>
</reference>
<evidence type="ECO:0000313" key="6">
    <source>
        <dbReference type="Proteomes" id="UP000244906"/>
    </source>
</evidence>
<dbReference type="RefSeq" id="WP_116686575.1">
    <property type="nucleotide sequence ID" value="NZ_CAWNYD010000002.1"/>
</dbReference>
<dbReference type="Pfam" id="PF07804">
    <property type="entry name" value="HipA_C"/>
    <property type="match status" value="1"/>
</dbReference>
<sequence>MSEFCRVSLKPLRTKSVSGANSAQLKSFVDGSKASLDLPFSRKDFFENGRKYVEGISISGVQQKLSLIIKEDAFKPTDVGGRYILKPSPEAFPNAAENEHTAMKISNVLGFRTADCALAKFTDGEYAYICKRFDRELNEKNIVIQHHQEDLLQCMNLVSESKYILSYEEAGRTLLEVTRNNLLVASDYVNRIIFAYLIGNDDLHLKNFSVIRFESSKTHYYDKLAPNYDCLFCEEYTGGQGYLALDLLANGEDDSLLINYQYYGYYTGYDFIVFAERLGVVSKIVEAFIKLIGKKIPMIESLIKNSFMPDTMKDNSTELIKNRFRALQILTEHAS</sequence>
<dbReference type="Gene3D" id="1.10.1070.20">
    <property type="match status" value="1"/>
</dbReference>
<dbReference type="GO" id="GO:0005829">
    <property type="term" value="C:cytosol"/>
    <property type="evidence" value="ECO:0007669"/>
    <property type="project" value="TreeGrafter"/>
</dbReference>
<evidence type="ECO:0000256" key="3">
    <source>
        <dbReference type="ARBA" id="ARBA00022777"/>
    </source>
</evidence>
<dbReference type="AlphaFoldDB" id="A0A2V1GXY2"/>
<comment type="similarity">
    <text evidence="1">Belongs to the HipA Ser/Thr kinase family.</text>
</comment>
<proteinExistence type="inferred from homology"/>
<dbReference type="GO" id="GO:0004674">
    <property type="term" value="F:protein serine/threonine kinase activity"/>
    <property type="evidence" value="ECO:0007669"/>
    <property type="project" value="TreeGrafter"/>
</dbReference>
<organism evidence="5 6">
    <name type="scientific">Pelagibaculum spongiae</name>
    <dbReference type="NCBI Taxonomy" id="2080658"/>
    <lineage>
        <taxon>Bacteria</taxon>
        <taxon>Pseudomonadati</taxon>
        <taxon>Pseudomonadota</taxon>
        <taxon>Gammaproteobacteria</taxon>
        <taxon>Oceanospirillales</taxon>
        <taxon>Pelagibaculum</taxon>
    </lineage>
</organism>
<evidence type="ECO:0000259" key="4">
    <source>
        <dbReference type="Pfam" id="PF07804"/>
    </source>
</evidence>
<dbReference type="PANTHER" id="PTHR37419:SF6">
    <property type="entry name" value="KINASE HI_0665-RELATED"/>
    <property type="match status" value="1"/>
</dbReference>
<dbReference type="EMBL" id="QDDL01000002">
    <property type="protein sequence ID" value="PVZ70503.1"/>
    <property type="molecule type" value="Genomic_DNA"/>
</dbReference>
<evidence type="ECO:0000256" key="2">
    <source>
        <dbReference type="ARBA" id="ARBA00022679"/>
    </source>
</evidence>
<dbReference type="InterPro" id="IPR012893">
    <property type="entry name" value="HipA-like_C"/>
</dbReference>
<evidence type="ECO:0000313" key="5">
    <source>
        <dbReference type="EMBL" id="PVZ70503.1"/>
    </source>
</evidence>